<dbReference type="AlphaFoldDB" id="A0A2T5B7I9"/>
<feature type="transmembrane region" description="Helical" evidence="1">
    <location>
        <begin position="143"/>
        <end position="160"/>
    </location>
</feature>
<evidence type="ECO:0000313" key="3">
    <source>
        <dbReference type="EMBL" id="PTM94945.1"/>
    </source>
</evidence>
<feature type="transmembrane region" description="Helical" evidence="1">
    <location>
        <begin position="63"/>
        <end position="82"/>
    </location>
</feature>
<evidence type="ECO:0000313" key="4">
    <source>
        <dbReference type="Proteomes" id="UP000241247"/>
    </source>
</evidence>
<feature type="transmembrane region" description="Helical" evidence="1">
    <location>
        <begin position="22"/>
        <end position="43"/>
    </location>
</feature>
<dbReference type="EMBL" id="PZZZ01000004">
    <property type="protein sequence ID" value="PTM94945.1"/>
    <property type="molecule type" value="Genomic_DNA"/>
</dbReference>
<feature type="transmembrane region" description="Helical" evidence="1">
    <location>
        <begin position="119"/>
        <end position="138"/>
    </location>
</feature>
<dbReference type="OrthoDB" id="9807591at2"/>
<evidence type="ECO:0000259" key="2">
    <source>
        <dbReference type="Pfam" id="PF07786"/>
    </source>
</evidence>
<feature type="transmembrane region" description="Helical" evidence="1">
    <location>
        <begin position="94"/>
        <end position="113"/>
    </location>
</feature>
<gene>
    <name evidence="3" type="ORF">C7449_1048</name>
</gene>
<feature type="transmembrane region" description="Helical" evidence="1">
    <location>
        <begin position="188"/>
        <end position="206"/>
    </location>
</feature>
<comment type="caution">
    <text evidence="3">The sequence shown here is derived from an EMBL/GenBank/DDBJ whole genome shotgun (WGS) entry which is preliminary data.</text>
</comment>
<keyword evidence="1" id="KW-0812">Transmembrane</keyword>
<accession>A0A2T5B7I9</accession>
<name>A0A2T5B7I9_MYCDI</name>
<dbReference type="Pfam" id="PF07786">
    <property type="entry name" value="HGSNAT_cat"/>
    <property type="match status" value="1"/>
</dbReference>
<keyword evidence="1" id="KW-0472">Membrane</keyword>
<evidence type="ECO:0000256" key="1">
    <source>
        <dbReference type="SAM" id="Phobius"/>
    </source>
</evidence>
<feature type="transmembrane region" description="Helical" evidence="1">
    <location>
        <begin position="236"/>
        <end position="257"/>
    </location>
</feature>
<proteinExistence type="predicted"/>
<dbReference type="Proteomes" id="UP000241247">
    <property type="component" value="Unassembled WGS sequence"/>
</dbReference>
<keyword evidence="1" id="KW-1133">Transmembrane helix</keyword>
<sequence length="337" mass="36458">MTTETIGTAGHEGTGTIAAKRLVWLDAARGLALVAMAIYHFTWDLDFFGYLAPGTAAMGGWKIFARLIAGTFIFLAGFSLVLGHRVDIRWQPFFLRFARIAAAALLITVATYFAFPESFIFFGILHLIAAASVIGLLFLRVPVAVILLCSAAAFVAPHWLRSPFFDQPALWWVGLSQTLPRSNDYVPLLPWFGAFLLGVAACRLYLSQSAAVRSPAKPATESRMMSLLATGGRHSLAVYLLHQPILIALVYLFTIVMPPERPDPVVSYRQSCVAACGAEMSAAFCRSFCDCALDQLLDQNLFDGLNDGTIKAGSDPRIAAISRQCTADAQSGPGSSE</sequence>
<protein>
    <submittedName>
        <fullName evidence="3">Putative membrane protein</fullName>
    </submittedName>
</protein>
<dbReference type="RefSeq" id="WP_108002713.1">
    <property type="nucleotide sequence ID" value="NZ_JBHEEX010000011.1"/>
</dbReference>
<organism evidence="3 4">
    <name type="scientific">Mycoplana dimorpha</name>
    <dbReference type="NCBI Taxonomy" id="28320"/>
    <lineage>
        <taxon>Bacteria</taxon>
        <taxon>Pseudomonadati</taxon>
        <taxon>Pseudomonadota</taxon>
        <taxon>Alphaproteobacteria</taxon>
        <taxon>Hyphomicrobiales</taxon>
        <taxon>Rhizobiaceae</taxon>
        <taxon>Mycoplana</taxon>
    </lineage>
</organism>
<reference evidence="3 4" key="1">
    <citation type="submission" date="2018-04" db="EMBL/GenBank/DDBJ databases">
        <title>Genomic Encyclopedia of Type Strains, Phase IV (KMG-IV): sequencing the most valuable type-strain genomes for metagenomic binning, comparative biology and taxonomic classification.</title>
        <authorList>
            <person name="Goeker M."/>
        </authorList>
    </citation>
    <scope>NUCLEOTIDE SEQUENCE [LARGE SCALE GENOMIC DNA]</scope>
    <source>
        <strain evidence="3 4">DSM 7138</strain>
    </source>
</reference>
<feature type="domain" description="Heparan-alpha-glucosaminide N-acetyltransferase catalytic" evidence="2">
    <location>
        <begin position="21"/>
        <end position="244"/>
    </location>
</feature>
<dbReference type="InterPro" id="IPR012429">
    <property type="entry name" value="HGSNAT_cat"/>
</dbReference>
<keyword evidence="4" id="KW-1185">Reference proteome</keyword>